<dbReference type="Proteomes" id="UP000807769">
    <property type="component" value="Unassembled WGS sequence"/>
</dbReference>
<proteinExistence type="predicted"/>
<organism evidence="1 2">
    <name type="scientific">Suillus subaureus</name>
    <dbReference type="NCBI Taxonomy" id="48587"/>
    <lineage>
        <taxon>Eukaryota</taxon>
        <taxon>Fungi</taxon>
        <taxon>Dikarya</taxon>
        <taxon>Basidiomycota</taxon>
        <taxon>Agaricomycotina</taxon>
        <taxon>Agaricomycetes</taxon>
        <taxon>Agaricomycetidae</taxon>
        <taxon>Boletales</taxon>
        <taxon>Suillineae</taxon>
        <taxon>Suillaceae</taxon>
        <taxon>Suillus</taxon>
    </lineage>
</organism>
<accession>A0A9P7E0F8</accession>
<name>A0A9P7E0F8_9AGAM</name>
<dbReference type="RefSeq" id="XP_041188370.1">
    <property type="nucleotide sequence ID" value="XM_041336784.1"/>
</dbReference>
<dbReference type="GeneID" id="64630800"/>
<keyword evidence="2" id="KW-1185">Reference proteome</keyword>
<evidence type="ECO:0000313" key="2">
    <source>
        <dbReference type="Proteomes" id="UP000807769"/>
    </source>
</evidence>
<dbReference type="EMBL" id="JABBWG010000040">
    <property type="protein sequence ID" value="KAG1807985.1"/>
    <property type="molecule type" value="Genomic_DNA"/>
</dbReference>
<gene>
    <name evidence="1" type="ORF">BJ212DRAFT_1384811</name>
</gene>
<sequence length="88" mass="9988">MMHRALLVPDVLLEIFGFLRFEFSRFPDRRASSRCFAALATTCKAFHESAMNELWADIVDLDQLLGCVTRLHPIVYQKVSVSIGSQSI</sequence>
<dbReference type="OrthoDB" id="3041441at2759"/>
<protein>
    <recommendedName>
        <fullName evidence="3">F-box domain-containing protein</fullName>
    </recommendedName>
</protein>
<comment type="caution">
    <text evidence="1">The sequence shown here is derived from an EMBL/GenBank/DDBJ whole genome shotgun (WGS) entry which is preliminary data.</text>
</comment>
<evidence type="ECO:0008006" key="3">
    <source>
        <dbReference type="Google" id="ProtNLM"/>
    </source>
</evidence>
<reference evidence="1" key="1">
    <citation type="journal article" date="2020" name="New Phytol.">
        <title>Comparative genomics reveals dynamic genome evolution in host specialist ectomycorrhizal fungi.</title>
        <authorList>
            <person name="Lofgren L.A."/>
            <person name="Nguyen N.H."/>
            <person name="Vilgalys R."/>
            <person name="Ruytinx J."/>
            <person name="Liao H.L."/>
            <person name="Branco S."/>
            <person name="Kuo A."/>
            <person name="LaButti K."/>
            <person name="Lipzen A."/>
            <person name="Andreopoulos W."/>
            <person name="Pangilinan J."/>
            <person name="Riley R."/>
            <person name="Hundley H."/>
            <person name="Na H."/>
            <person name="Barry K."/>
            <person name="Grigoriev I.V."/>
            <person name="Stajich J.E."/>
            <person name="Kennedy P.G."/>
        </authorList>
    </citation>
    <scope>NUCLEOTIDE SEQUENCE</scope>
    <source>
        <strain evidence="1">MN1</strain>
    </source>
</reference>
<evidence type="ECO:0000313" key="1">
    <source>
        <dbReference type="EMBL" id="KAG1807985.1"/>
    </source>
</evidence>
<dbReference type="AlphaFoldDB" id="A0A9P7E0F8"/>